<dbReference type="AlphaFoldDB" id="A0AAP0QJ20"/>
<gene>
    <name evidence="1" type="ORF">WN944_004876</name>
</gene>
<organism evidence="1 2">
    <name type="scientific">Citrus x changshan-huyou</name>
    <dbReference type="NCBI Taxonomy" id="2935761"/>
    <lineage>
        <taxon>Eukaryota</taxon>
        <taxon>Viridiplantae</taxon>
        <taxon>Streptophyta</taxon>
        <taxon>Embryophyta</taxon>
        <taxon>Tracheophyta</taxon>
        <taxon>Spermatophyta</taxon>
        <taxon>Magnoliopsida</taxon>
        <taxon>eudicotyledons</taxon>
        <taxon>Gunneridae</taxon>
        <taxon>Pentapetalae</taxon>
        <taxon>rosids</taxon>
        <taxon>malvids</taxon>
        <taxon>Sapindales</taxon>
        <taxon>Rutaceae</taxon>
        <taxon>Aurantioideae</taxon>
        <taxon>Citrus</taxon>
    </lineage>
</organism>
<name>A0AAP0QJ20_9ROSI</name>
<reference evidence="1 2" key="1">
    <citation type="submission" date="2024-05" db="EMBL/GenBank/DDBJ databases">
        <title>Haplotype-resolved chromosome-level genome assembly of Huyou (Citrus changshanensis).</title>
        <authorList>
            <person name="Miao C."/>
            <person name="Chen W."/>
            <person name="Wu Y."/>
            <person name="Wang L."/>
            <person name="Zhao S."/>
            <person name="Grierson D."/>
            <person name="Xu C."/>
            <person name="Chen K."/>
        </authorList>
    </citation>
    <scope>NUCLEOTIDE SEQUENCE [LARGE SCALE GENOMIC DNA]</scope>
    <source>
        <strain evidence="1">01-14</strain>
        <tissue evidence="1">Leaf</tissue>
    </source>
</reference>
<accession>A0AAP0QJ20</accession>
<protein>
    <submittedName>
        <fullName evidence="1">Uncharacterized protein</fullName>
    </submittedName>
</protein>
<proteinExistence type="predicted"/>
<evidence type="ECO:0000313" key="1">
    <source>
        <dbReference type="EMBL" id="KAK9194173.1"/>
    </source>
</evidence>
<keyword evidence="2" id="KW-1185">Reference proteome</keyword>
<dbReference type="EMBL" id="JBCGBO010000006">
    <property type="protein sequence ID" value="KAK9194173.1"/>
    <property type="molecule type" value="Genomic_DNA"/>
</dbReference>
<comment type="caution">
    <text evidence="1">The sequence shown here is derived from an EMBL/GenBank/DDBJ whole genome shotgun (WGS) entry which is preliminary data.</text>
</comment>
<dbReference type="Proteomes" id="UP001428341">
    <property type="component" value="Unassembled WGS sequence"/>
</dbReference>
<evidence type="ECO:0000313" key="2">
    <source>
        <dbReference type="Proteomes" id="UP001428341"/>
    </source>
</evidence>
<sequence length="55" mass="6127">MPFSQAYWILDGRAQSIKGTPPPMVRELIGVSAERSLQTSKRRCPIDEHPGMAIC</sequence>